<dbReference type="CDD" id="cd08474">
    <property type="entry name" value="PBP2_CrgA_like_5"/>
    <property type="match status" value="1"/>
</dbReference>
<organism evidence="6 7">
    <name type="scientific">Exercitatus varius</name>
    <dbReference type="NCBI Taxonomy" id="67857"/>
    <lineage>
        <taxon>Bacteria</taxon>
        <taxon>Pseudomonadati</taxon>
        <taxon>Pseudomonadota</taxon>
        <taxon>Gammaproteobacteria</taxon>
        <taxon>Pasteurellales</taxon>
        <taxon>Pasteurellaceae</taxon>
        <taxon>Exercitatus</taxon>
    </lineage>
</organism>
<dbReference type="InterPro" id="IPR036390">
    <property type="entry name" value="WH_DNA-bd_sf"/>
</dbReference>
<comment type="similarity">
    <text evidence="1">Belongs to the LysR transcriptional regulatory family.</text>
</comment>
<sequence>MQENLNDLRAFVLVAQSGSFTKAGALLGVSTSALSHTIKGLEERLKIKLFHRTTRSISTTEAGEQLFQQLAPLLADIELKINELSLFRDTLKGKLRLNGSDHAFIFALWDKLQAFMEQYPEVELELTSEQKFSDIVAERFDAGIRLGADVEKDMIAVKIADDMQMCVVASPDYLAKNGTPKQIDDLAHHQCLRLRLPTSGGIMAWEFEQHGKTLKFHPQSQLIASSNRLLAKACLEGRGLLWLPKDSIAEELRQGLLVECLTEFSIRYDGYHLYYPNRRQNSPLFRALVEVLRA</sequence>
<evidence type="ECO:0000256" key="4">
    <source>
        <dbReference type="ARBA" id="ARBA00023163"/>
    </source>
</evidence>
<proteinExistence type="inferred from homology"/>
<dbReference type="Gene3D" id="3.40.190.290">
    <property type="match status" value="1"/>
</dbReference>
<dbReference type="RefSeq" id="WP_317477250.1">
    <property type="nucleotide sequence ID" value="NZ_JARQTW010000010.1"/>
</dbReference>
<dbReference type="AlphaFoldDB" id="A0AAW6QCW3"/>
<dbReference type="SUPFAM" id="SSF46785">
    <property type="entry name" value="Winged helix' DNA-binding domain"/>
    <property type="match status" value="1"/>
</dbReference>
<dbReference type="Gene3D" id="1.10.10.10">
    <property type="entry name" value="Winged helix-like DNA-binding domain superfamily/Winged helix DNA-binding domain"/>
    <property type="match status" value="1"/>
</dbReference>
<dbReference type="EMBL" id="JARQTW010000010">
    <property type="protein sequence ID" value="MDG2950187.1"/>
    <property type="molecule type" value="Genomic_DNA"/>
</dbReference>
<evidence type="ECO:0000313" key="6">
    <source>
        <dbReference type="EMBL" id="MDG2950187.1"/>
    </source>
</evidence>
<reference evidence="6" key="1">
    <citation type="submission" date="2023-03" db="EMBL/GenBank/DDBJ databases">
        <title>Classification of Bisgaard taxon 6 and taxon 10 as Exercitatus varius gen. nov., spec. nov.</title>
        <authorList>
            <person name="Christensen H."/>
        </authorList>
    </citation>
    <scope>NUCLEOTIDE SEQUENCE</scope>
    <source>
        <strain evidence="6">86116</strain>
    </source>
</reference>
<dbReference type="Proteomes" id="UP001214976">
    <property type="component" value="Unassembled WGS sequence"/>
</dbReference>
<dbReference type="FunFam" id="1.10.10.10:FF:000001">
    <property type="entry name" value="LysR family transcriptional regulator"/>
    <property type="match status" value="1"/>
</dbReference>
<dbReference type="PROSITE" id="PS50931">
    <property type="entry name" value="HTH_LYSR"/>
    <property type="match status" value="1"/>
</dbReference>
<evidence type="ECO:0000313" key="7">
    <source>
        <dbReference type="Proteomes" id="UP001214976"/>
    </source>
</evidence>
<dbReference type="GO" id="GO:0043565">
    <property type="term" value="F:sequence-specific DNA binding"/>
    <property type="evidence" value="ECO:0007669"/>
    <property type="project" value="TreeGrafter"/>
</dbReference>
<dbReference type="InterPro" id="IPR005119">
    <property type="entry name" value="LysR_subst-bd"/>
</dbReference>
<accession>A0AAW6QCW3</accession>
<dbReference type="Pfam" id="PF03466">
    <property type="entry name" value="LysR_substrate"/>
    <property type="match status" value="1"/>
</dbReference>
<keyword evidence="4" id="KW-0804">Transcription</keyword>
<comment type="caution">
    <text evidence="6">The sequence shown here is derived from an EMBL/GenBank/DDBJ whole genome shotgun (WGS) entry which is preliminary data.</text>
</comment>
<dbReference type="PANTHER" id="PTHR30537:SF1">
    <property type="entry name" value="HTH-TYPE TRANSCRIPTIONAL REGULATOR PGRR"/>
    <property type="match status" value="1"/>
</dbReference>
<evidence type="ECO:0000259" key="5">
    <source>
        <dbReference type="PROSITE" id="PS50931"/>
    </source>
</evidence>
<dbReference type="GO" id="GO:0006351">
    <property type="term" value="P:DNA-templated transcription"/>
    <property type="evidence" value="ECO:0007669"/>
    <property type="project" value="TreeGrafter"/>
</dbReference>
<dbReference type="InterPro" id="IPR000847">
    <property type="entry name" value="LysR_HTH_N"/>
</dbReference>
<evidence type="ECO:0000256" key="1">
    <source>
        <dbReference type="ARBA" id="ARBA00009437"/>
    </source>
</evidence>
<evidence type="ECO:0000256" key="2">
    <source>
        <dbReference type="ARBA" id="ARBA00023015"/>
    </source>
</evidence>
<name>A0AAW6QCW3_9PAST</name>
<protein>
    <submittedName>
        <fullName evidence="6">LysR family transcriptional regulator</fullName>
    </submittedName>
</protein>
<evidence type="ECO:0000256" key="3">
    <source>
        <dbReference type="ARBA" id="ARBA00023125"/>
    </source>
</evidence>
<dbReference type="PANTHER" id="PTHR30537">
    <property type="entry name" value="HTH-TYPE TRANSCRIPTIONAL REGULATOR"/>
    <property type="match status" value="1"/>
</dbReference>
<dbReference type="InterPro" id="IPR036388">
    <property type="entry name" value="WH-like_DNA-bd_sf"/>
</dbReference>
<dbReference type="Pfam" id="PF00126">
    <property type="entry name" value="HTH_1"/>
    <property type="match status" value="1"/>
</dbReference>
<gene>
    <name evidence="6" type="ORF">P7M15_06600</name>
</gene>
<dbReference type="SUPFAM" id="SSF53850">
    <property type="entry name" value="Periplasmic binding protein-like II"/>
    <property type="match status" value="1"/>
</dbReference>
<dbReference type="GO" id="GO:0003700">
    <property type="term" value="F:DNA-binding transcription factor activity"/>
    <property type="evidence" value="ECO:0007669"/>
    <property type="project" value="InterPro"/>
</dbReference>
<keyword evidence="2" id="KW-0805">Transcription regulation</keyword>
<dbReference type="InterPro" id="IPR058163">
    <property type="entry name" value="LysR-type_TF_proteobact-type"/>
</dbReference>
<feature type="domain" description="HTH lysR-type" evidence="5">
    <location>
        <begin position="1"/>
        <end position="60"/>
    </location>
</feature>
<keyword evidence="3" id="KW-0238">DNA-binding</keyword>